<dbReference type="RefSeq" id="WP_086959769.1">
    <property type="nucleotide sequence ID" value="NZ_AP018680.1"/>
</dbReference>
<evidence type="ECO:0000313" key="1">
    <source>
        <dbReference type="EMBL" id="RCS73438.1"/>
    </source>
</evidence>
<keyword evidence="2" id="KW-1185">Reference proteome</keyword>
<proteinExistence type="predicted"/>
<dbReference type="Proteomes" id="UP000252479">
    <property type="component" value="Unassembled WGS sequence"/>
</dbReference>
<gene>
    <name evidence="1" type="ORF">CIK83_07285</name>
</gene>
<dbReference type="EMBL" id="QPGL01000001">
    <property type="protein sequence ID" value="RCS73438.1"/>
    <property type="molecule type" value="Genomic_DNA"/>
</dbReference>
<dbReference type="GeneID" id="303188720"/>
<sequence length="71" mass="8437">MNQVNPKKLHKSKWTSVKPMNREKHFLVSDVEFEEDGTVILCKLEAVLSKTEYSIDWKELKSSEKWIQGWK</sequence>
<dbReference type="OrthoDB" id="5592973at2"/>
<accession>A0A368LNN2</accession>
<dbReference type="Pfam" id="PF09493">
    <property type="entry name" value="DUF2389"/>
    <property type="match status" value="1"/>
</dbReference>
<dbReference type="NCBIfam" id="TIGR02450">
    <property type="entry name" value="TIGR02450 family Trp-rich protein"/>
    <property type="match status" value="1"/>
</dbReference>
<dbReference type="AlphaFoldDB" id="A0A368LNN2"/>
<name>A0A368LNN2_9VIBR</name>
<comment type="caution">
    <text evidence="1">The sequence shown here is derived from an EMBL/GenBank/DDBJ whole genome shotgun (WGS) entry which is preliminary data.</text>
</comment>
<protein>
    <submittedName>
        <fullName evidence="1">TIGR02450 family Trp-rich protein</fullName>
    </submittedName>
</protein>
<dbReference type="InterPro" id="IPR012663">
    <property type="entry name" value="CHP02450_Tryp"/>
</dbReference>
<organism evidence="1 2">
    <name type="scientific">Vibrio casei</name>
    <dbReference type="NCBI Taxonomy" id="673372"/>
    <lineage>
        <taxon>Bacteria</taxon>
        <taxon>Pseudomonadati</taxon>
        <taxon>Pseudomonadota</taxon>
        <taxon>Gammaproteobacteria</taxon>
        <taxon>Vibrionales</taxon>
        <taxon>Vibrionaceae</taxon>
        <taxon>Vibrio</taxon>
    </lineage>
</organism>
<evidence type="ECO:0000313" key="2">
    <source>
        <dbReference type="Proteomes" id="UP000252479"/>
    </source>
</evidence>
<reference evidence="1 2" key="1">
    <citation type="journal article" date="2017" name="Elife">
        <title>Extensive horizontal gene transfer in cheese-associated bacteria.</title>
        <authorList>
            <person name="Bonham K.S."/>
            <person name="Wolfe B.E."/>
            <person name="Dutton R.J."/>
        </authorList>
    </citation>
    <scope>NUCLEOTIDE SEQUENCE [LARGE SCALE GENOMIC DNA]</scope>
    <source>
        <strain evidence="1 2">JB196</strain>
    </source>
</reference>